<proteinExistence type="predicted"/>
<keyword evidence="1" id="KW-0472">Membrane</keyword>
<evidence type="ECO:0000313" key="2">
    <source>
        <dbReference type="EMBL" id="GLK89292.1"/>
    </source>
</evidence>
<name>A0A9W6NFX8_9PSED</name>
<keyword evidence="3" id="KW-1185">Reference proteome</keyword>
<keyword evidence="1" id="KW-1133">Transmembrane helix</keyword>
<gene>
    <name evidence="2" type="ORF">GCM10017655_23540</name>
</gene>
<feature type="transmembrane region" description="Helical" evidence="1">
    <location>
        <begin position="20"/>
        <end position="40"/>
    </location>
</feature>
<evidence type="ECO:0000313" key="3">
    <source>
        <dbReference type="Proteomes" id="UP001143328"/>
    </source>
</evidence>
<reference evidence="2" key="2">
    <citation type="submission" date="2023-01" db="EMBL/GenBank/DDBJ databases">
        <authorList>
            <person name="Sun Q."/>
            <person name="Evtushenko L."/>
        </authorList>
    </citation>
    <scope>NUCLEOTIDE SEQUENCE</scope>
    <source>
        <strain evidence="2">VKM B-2935</strain>
    </source>
</reference>
<comment type="caution">
    <text evidence="2">The sequence shown here is derived from an EMBL/GenBank/DDBJ whole genome shotgun (WGS) entry which is preliminary data.</text>
</comment>
<dbReference type="EMBL" id="BSFN01000005">
    <property type="protein sequence ID" value="GLK89292.1"/>
    <property type="molecule type" value="Genomic_DNA"/>
</dbReference>
<dbReference type="RefSeq" id="WP_271195479.1">
    <property type="nucleotide sequence ID" value="NZ_BSFN01000005.1"/>
</dbReference>
<organism evidence="2 3">
    <name type="scientific">Pseudomonas turukhanskensis</name>
    <dbReference type="NCBI Taxonomy" id="1806536"/>
    <lineage>
        <taxon>Bacteria</taxon>
        <taxon>Pseudomonadati</taxon>
        <taxon>Pseudomonadota</taxon>
        <taxon>Gammaproteobacteria</taxon>
        <taxon>Pseudomonadales</taxon>
        <taxon>Pseudomonadaceae</taxon>
        <taxon>Pseudomonas</taxon>
    </lineage>
</organism>
<accession>A0A9W6NFX8</accession>
<dbReference type="AlphaFoldDB" id="A0A9W6NFX8"/>
<sequence length="288" mass="32121">MLVDLIEDVADMDTGSISLWLSLAFIGISIAGLVVIFLIIKNKTIENENIDKIIELGKWFVASVAITLSASIINDGFRERDQDIKEMEVFDKYVSTVLEADSLEKRKLLSEYFVAVSPNGEIRRAWSNYEQIVDKHIKENEEDLAKVAQLESKEQNGNASPEEVSLKANLAEKISIRNESLMVQTSLPKPQTARVFIHINDEEQRSVMKTLQNNLSGLGFAVPGIENITGKAQIPENPNVRYFNDQDANQAALVVEQLKALGFTNAYPYRVRAISAPVGSLEVWLGKP</sequence>
<keyword evidence="1" id="KW-0812">Transmembrane</keyword>
<protein>
    <submittedName>
        <fullName evidence="2">Uncharacterized protein</fullName>
    </submittedName>
</protein>
<evidence type="ECO:0000256" key="1">
    <source>
        <dbReference type="SAM" id="Phobius"/>
    </source>
</evidence>
<dbReference type="Proteomes" id="UP001143328">
    <property type="component" value="Unassembled WGS sequence"/>
</dbReference>
<reference evidence="2" key="1">
    <citation type="journal article" date="2014" name="Int. J. Syst. Evol. Microbiol.">
        <title>Complete genome sequence of Corynebacterium casei LMG S-19264T (=DSM 44701T), isolated from a smear-ripened cheese.</title>
        <authorList>
            <consortium name="US DOE Joint Genome Institute (JGI-PGF)"/>
            <person name="Walter F."/>
            <person name="Albersmeier A."/>
            <person name="Kalinowski J."/>
            <person name="Ruckert C."/>
        </authorList>
    </citation>
    <scope>NUCLEOTIDE SEQUENCE</scope>
    <source>
        <strain evidence="2">VKM B-2935</strain>
    </source>
</reference>